<dbReference type="Proteomes" id="UP000886611">
    <property type="component" value="Unassembled WGS sequence"/>
</dbReference>
<feature type="compositionally biased region" description="Basic and acidic residues" evidence="1">
    <location>
        <begin position="203"/>
        <end position="214"/>
    </location>
</feature>
<feature type="non-terminal residue" evidence="2">
    <location>
        <position position="1"/>
    </location>
</feature>
<dbReference type="PANTHER" id="PTHR15109">
    <property type="entry name" value="AGAP004327-PA"/>
    <property type="match status" value="1"/>
</dbReference>
<name>A0A8X7WUC6_POLSE</name>
<dbReference type="AlphaFoldDB" id="A0A8X7WUC6"/>
<sequence>MKRPERRTALYRQAANNVGGVRMGNPTPPHSVIELQAMDVYMYPLPVAAAQSLQTCCLLCHRERKEWGSSPINGPSGAGLKLGDAFPQDFLGDIPGRKLADAVLGEVPLWICQSCRKSVEDEERRAAQEQALAGSRCGSARCRAVRQNNRIRAKRRESSFHCSLLKEAGTKLMVQAAERVLGPGPGRVPWLVPSPRNLPVKVRSHERSPRHQRP</sequence>
<evidence type="ECO:0000313" key="3">
    <source>
        <dbReference type="Proteomes" id="UP000886611"/>
    </source>
</evidence>
<reference evidence="2 3" key="1">
    <citation type="journal article" date="2021" name="Cell">
        <title>Tracing the genetic footprints of vertebrate landing in non-teleost ray-finned fishes.</title>
        <authorList>
            <person name="Bi X."/>
            <person name="Wang K."/>
            <person name="Yang L."/>
            <person name="Pan H."/>
            <person name="Jiang H."/>
            <person name="Wei Q."/>
            <person name="Fang M."/>
            <person name="Yu H."/>
            <person name="Zhu C."/>
            <person name="Cai Y."/>
            <person name="He Y."/>
            <person name="Gan X."/>
            <person name="Zeng H."/>
            <person name="Yu D."/>
            <person name="Zhu Y."/>
            <person name="Jiang H."/>
            <person name="Qiu Q."/>
            <person name="Yang H."/>
            <person name="Zhang Y.E."/>
            <person name="Wang W."/>
            <person name="Zhu M."/>
            <person name="He S."/>
            <person name="Zhang G."/>
        </authorList>
    </citation>
    <scope>NUCLEOTIDE SEQUENCE [LARGE SCALE GENOMIC DNA]</scope>
    <source>
        <strain evidence="2">Bchr_013</strain>
    </source>
</reference>
<feature type="region of interest" description="Disordered" evidence="1">
    <location>
        <begin position="185"/>
        <end position="214"/>
    </location>
</feature>
<keyword evidence="3" id="KW-1185">Reference proteome</keyword>
<feature type="non-terminal residue" evidence="2">
    <location>
        <position position="214"/>
    </location>
</feature>
<dbReference type="EMBL" id="JAATIS010009265">
    <property type="protein sequence ID" value="KAG2455509.1"/>
    <property type="molecule type" value="Genomic_DNA"/>
</dbReference>
<organism evidence="2 3">
    <name type="scientific">Polypterus senegalus</name>
    <name type="common">Senegal bichir</name>
    <dbReference type="NCBI Taxonomy" id="55291"/>
    <lineage>
        <taxon>Eukaryota</taxon>
        <taxon>Metazoa</taxon>
        <taxon>Chordata</taxon>
        <taxon>Craniata</taxon>
        <taxon>Vertebrata</taxon>
        <taxon>Euteleostomi</taxon>
        <taxon>Actinopterygii</taxon>
        <taxon>Polypteriformes</taxon>
        <taxon>Polypteridae</taxon>
        <taxon>Polypterus</taxon>
    </lineage>
</organism>
<accession>A0A8X7WUC6</accession>
<evidence type="ECO:0000313" key="2">
    <source>
        <dbReference type="EMBL" id="KAG2455509.1"/>
    </source>
</evidence>
<comment type="caution">
    <text evidence="2">The sequence shown here is derived from an EMBL/GenBank/DDBJ whole genome shotgun (WGS) entry which is preliminary data.</text>
</comment>
<protein>
    <submittedName>
        <fullName evidence="2">F193B protein</fullName>
    </submittedName>
</protein>
<evidence type="ECO:0000256" key="1">
    <source>
        <dbReference type="SAM" id="MobiDB-lite"/>
    </source>
</evidence>
<dbReference type="PANTHER" id="PTHR15109:SF4">
    <property type="entry name" value="FAM193 C-TERMINAL DOMAIN-CONTAINING PROTEIN"/>
    <property type="match status" value="1"/>
</dbReference>
<gene>
    <name evidence="2" type="primary">Fam193b</name>
    <name evidence="2" type="ORF">GTO96_0007618</name>
</gene>
<proteinExistence type="predicted"/>
<dbReference type="InterPro" id="IPR029717">
    <property type="entry name" value="FAM193"/>
</dbReference>